<evidence type="ECO:0000256" key="1">
    <source>
        <dbReference type="SAM" id="Coils"/>
    </source>
</evidence>
<dbReference type="EMBL" id="JACGCM010002833">
    <property type="protein sequence ID" value="KAF6134614.1"/>
    <property type="molecule type" value="Genomic_DNA"/>
</dbReference>
<feature type="coiled-coil region" evidence="1">
    <location>
        <begin position="621"/>
        <end position="648"/>
    </location>
</feature>
<keyword evidence="1" id="KW-0175">Coiled coil</keyword>
<proteinExistence type="predicted"/>
<reference evidence="2 3" key="1">
    <citation type="journal article" date="2020" name="IScience">
        <title>Genome Sequencing of the Endangered Kingdonia uniflora (Circaeasteraceae, Ranunculales) Reveals Potential Mechanisms of Evolutionary Specialization.</title>
        <authorList>
            <person name="Sun Y."/>
            <person name="Deng T."/>
            <person name="Zhang A."/>
            <person name="Moore M.J."/>
            <person name="Landis J.B."/>
            <person name="Lin N."/>
            <person name="Zhang H."/>
            <person name="Zhang X."/>
            <person name="Huang J."/>
            <person name="Zhang X."/>
            <person name="Sun H."/>
            <person name="Wang H."/>
        </authorList>
    </citation>
    <scope>NUCLEOTIDE SEQUENCE [LARGE SCALE GENOMIC DNA]</scope>
    <source>
        <strain evidence="2">TB1705</strain>
        <tissue evidence="2">Leaf</tissue>
    </source>
</reference>
<name>A0A7J7KWH8_9MAGN</name>
<evidence type="ECO:0000313" key="3">
    <source>
        <dbReference type="Proteomes" id="UP000541444"/>
    </source>
</evidence>
<feature type="coiled-coil region" evidence="1">
    <location>
        <begin position="535"/>
        <end position="595"/>
    </location>
</feature>
<comment type="caution">
    <text evidence="2">The sequence shown here is derived from an EMBL/GenBank/DDBJ whole genome shotgun (WGS) entry which is preliminary data.</text>
</comment>
<dbReference type="AlphaFoldDB" id="A0A7J7KWH8"/>
<keyword evidence="3" id="KW-1185">Reference proteome</keyword>
<sequence>MMRVCEALNEKWRNEGSAKKFTTEDVLTFYKFKYMEGRNSGYLYSDSARPKFFDFESSEPKPLATPDKTSLFDCVTRDQNELTEVLSELGIRRHKRTLKRLTGKGRKSAHQSSLPIEDVSTEQGLVKPAVGDLSGIREVGMSVLGDVEKSLKRKRHVDEDSGQTKPLATAKMQELEQRYCQMAKTDPQKLDDEYLEHTFVLSTMLKGAMQCMDKRSPKFDVLMARFEAQSVRMKELEGDLQIEKEGRAADTTAAVVKYNKLAKHLMSDAVATALVERDHFINSYYCFGLTVKDVELAWNGKYAEIELPAEEEEVAGDAAGTSEKIFDLPSGNRAFEKNEFRIEEVVRLRKKIDIEMTGVYLTQKMDSFAKDEIGGLSAVDDDDLTGLGLSNCNSNTYGGIFRLSNGILVVAYIDNIQNPENNEQLHFCAIVEGMKLATKLGWTDKVTEIGIFKRHNIPSPPDKAQRDESEVVSEFFYKWTATCIKSKELFKASAWLCIVYKLIQISRNTQRYSKADQRTMEIVFFRIRKEQIAVHTQLEGKVKGLQDELSQYVEQKMFLATQLLKEVAARMKVDLAAVQSQCDALRVENKQVHAELRLSREAEKFAIAAEEILRAEMSGTFQEKEAAMSVYLRKIESLEAEIRKKDVEVRGELGRASQQGSELLSIRTQIAELRVALEAEGNIVKELQF</sequence>
<protein>
    <submittedName>
        <fullName evidence="2">Uncharacterized protein</fullName>
    </submittedName>
</protein>
<evidence type="ECO:0000313" key="2">
    <source>
        <dbReference type="EMBL" id="KAF6134614.1"/>
    </source>
</evidence>
<organism evidence="2 3">
    <name type="scientific">Kingdonia uniflora</name>
    <dbReference type="NCBI Taxonomy" id="39325"/>
    <lineage>
        <taxon>Eukaryota</taxon>
        <taxon>Viridiplantae</taxon>
        <taxon>Streptophyta</taxon>
        <taxon>Embryophyta</taxon>
        <taxon>Tracheophyta</taxon>
        <taxon>Spermatophyta</taxon>
        <taxon>Magnoliopsida</taxon>
        <taxon>Ranunculales</taxon>
        <taxon>Circaeasteraceae</taxon>
        <taxon>Kingdonia</taxon>
    </lineage>
</organism>
<dbReference type="Proteomes" id="UP000541444">
    <property type="component" value="Unassembled WGS sequence"/>
</dbReference>
<gene>
    <name evidence="2" type="ORF">GIB67_025729</name>
</gene>
<accession>A0A7J7KWH8</accession>